<dbReference type="Proteomes" id="UP000006911">
    <property type="component" value="Unassembled WGS sequence"/>
</dbReference>
<name>D5G4V9_TUBMM</name>
<evidence type="ECO:0000256" key="5">
    <source>
        <dbReference type="ARBA" id="ARBA00023136"/>
    </source>
</evidence>
<dbReference type="GO" id="GO:0042908">
    <property type="term" value="P:xenobiotic transport"/>
    <property type="evidence" value="ECO:0007669"/>
    <property type="project" value="UniProtKB-ARBA"/>
</dbReference>
<feature type="domain" description="Major facilitator superfamily (MFS) profile" evidence="7">
    <location>
        <begin position="83"/>
        <end position="511"/>
    </location>
</feature>
<feature type="transmembrane region" description="Helical" evidence="6">
    <location>
        <begin position="392"/>
        <end position="411"/>
    </location>
</feature>
<feature type="transmembrane region" description="Helical" evidence="6">
    <location>
        <begin position="450"/>
        <end position="473"/>
    </location>
</feature>
<evidence type="ECO:0000256" key="2">
    <source>
        <dbReference type="ARBA" id="ARBA00008335"/>
    </source>
</evidence>
<reference evidence="8 9" key="1">
    <citation type="journal article" date="2010" name="Nature">
        <title>Perigord black truffle genome uncovers evolutionary origins and mechanisms of symbiosis.</title>
        <authorList>
            <person name="Martin F."/>
            <person name="Kohler A."/>
            <person name="Murat C."/>
            <person name="Balestrini R."/>
            <person name="Coutinho P.M."/>
            <person name="Jaillon O."/>
            <person name="Montanini B."/>
            <person name="Morin E."/>
            <person name="Noel B."/>
            <person name="Percudani R."/>
            <person name="Porcel B."/>
            <person name="Rubini A."/>
            <person name="Amicucci A."/>
            <person name="Amselem J."/>
            <person name="Anthouard V."/>
            <person name="Arcioni S."/>
            <person name="Artiguenave F."/>
            <person name="Aury J.M."/>
            <person name="Ballario P."/>
            <person name="Bolchi A."/>
            <person name="Brenna A."/>
            <person name="Brun A."/>
            <person name="Buee M."/>
            <person name="Cantarel B."/>
            <person name="Chevalier G."/>
            <person name="Couloux A."/>
            <person name="Da Silva C."/>
            <person name="Denoeud F."/>
            <person name="Duplessis S."/>
            <person name="Ghignone S."/>
            <person name="Hilselberger B."/>
            <person name="Iotti M."/>
            <person name="Marcais B."/>
            <person name="Mello A."/>
            <person name="Miranda M."/>
            <person name="Pacioni G."/>
            <person name="Quesneville H."/>
            <person name="Riccioni C."/>
            <person name="Ruotolo R."/>
            <person name="Splivallo R."/>
            <person name="Stocchi V."/>
            <person name="Tisserant E."/>
            <person name="Viscomi A.R."/>
            <person name="Zambonelli A."/>
            <person name="Zampieri E."/>
            <person name="Henrissat B."/>
            <person name="Lebrun M.H."/>
            <person name="Paolocci F."/>
            <person name="Bonfante P."/>
            <person name="Ottonello S."/>
            <person name="Wincker P."/>
        </authorList>
    </citation>
    <scope>NUCLEOTIDE SEQUENCE [LARGE SCALE GENOMIC DNA]</scope>
    <source>
        <strain evidence="8 9">Mel28</strain>
    </source>
</reference>
<evidence type="ECO:0000313" key="9">
    <source>
        <dbReference type="Proteomes" id="UP000006911"/>
    </source>
</evidence>
<feature type="transmembrane region" description="Helical" evidence="6">
    <location>
        <begin position="417"/>
        <end position="443"/>
    </location>
</feature>
<comment type="subcellular location">
    <subcellularLocation>
        <location evidence="1">Membrane</location>
        <topology evidence="1">Multi-pass membrane protein</topology>
    </subcellularLocation>
</comment>
<sequence>MEGRVTVPERTTIPSPSIPREIMATRAVPLMAQTYGHGESIERAIDSNVLSSTGGEEFEVGWVGGDADPLNPRNMSKSRRWLVAWVVSLGGACVTCTSSMYTSTYRQVTAELTVPQLAAVSGLSLYVAGLGIGPMFLGPLSEFYGRRPIYLVSFSLFTLLLLPCALARHIAVLLVFRFLTGMAGSAFLSVAGGTMGDMFKDAEVGAPMMLYTASTFMGPGVGPLIGGFINQNINWRWTFWVLMIWSVFMLASLYTFVPETYHPVLLRDRAVSLRKSTGDPRYRAPIEKLSRSIAPTVLLSCTRPFELLIFEPMLLLLCIFSALLLGTLYLFFQAFPLVFANVHHFSLQQIGLTFIGLIIGMGLATLTDPIWQKNYTHLVHKHNQISQPEFRLPPAIAGGVLVPIGLFWFAWTTLLHVHWILPIIGSTFFGMGTLLVFSGIFTFTVEAYPVYAASALAANSFARSAFAAGFPLFSTEMYKRLGYQWASSLLGFLSLAMAPTMFCFFVWGKDIRARSRFATVGGETGTRRL</sequence>
<keyword evidence="5 6" id="KW-0472">Membrane</keyword>
<evidence type="ECO:0000256" key="3">
    <source>
        <dbReference type="ARBA" id="ARBA00022692"/>
    </source>
</evidence>
<dbReference type="Gene3D" id="1.20.1250.20">
    <property type="entry name" value="MFS general substrate transporter like domains"/>
    <property type="match status" value="1"/>
</dbReference>
<dbReference type="InterPro" id="IPR005829">
    <property type="entry name" value="Sugar_transporter_CS"/>
</dbReference>
<dbReference type="RefSeq" id="XP_002835395.1">
    <property type="nucleotide sequence ID" value="XM_002835349.1"/>
</dbReference>
<feature type="transmembrane region" description="Helical" evidence="6">
    <location>
        <begin position="114"/>
        <end position="137"/>
    </location>
</feature>
<feature type="transmembrane region" description="Helical" evidence="6">
    <location>
        <begin position="352"/>
        <end position="371"/>
    </location>
</feature>
<comment type="similarity">
    <text evidence="2">Belongs to the major facilitator superfamily.</text>
</comment>
<protein>
    <submittedName>
        <fullName evidence="8">(Perigord truffle) hypothetical protein</fullName>
    </submittedName>
</protein>
<feature type="transmembrane region" description="Helical" evidence="6">
    <location>
        <begin position="313"/>
        <end position="332"/>
    </location>
</feature>
<evidence type="ECO:0000256" key="4">
    <source>
        <dbReference type="ARBA" id="ARBA00022989"/>
    </source>
</evidence>
<dbReference type="KEGG" id="tml:GSTUM_00000112001"/>
<dbReference type="OMA" id="MYHKLGD"/>
<dbReference type="GO" id="GO:0140115">
    <property type="term" value="P:export across plasma membrane"/>
    <property type="evidence" value="ECO:0007669"/>
    <property type="project" value="UniProtKB-ARBA"/>
</dbReference>
<dbReference type="SUPFAM" id="SSF103473">
    <property type="entry name" value="MFS general substrate transporter"/>
    <property type="match status" value="1"/>
</dbReference>
<dbReference type="EMBL" id="FN429992">
    <property type="protein sequence ID" value="CAZ79552.1"/>
    <property type="molecule type" value="Genomic_DNA"/>
</dbReference>
<dbReference type="GO" id="GO:0005886">
    <property type="term" value="C:plasma membrane"/>
    <property type="evidence" value="ECO:0007669"/>
    <property type="project" value="TreeGrafter"/>
</dbReference>
<feature type="transmembrane region" description="Helical" evidence="6">
    <location>
        <begin position="81"/>
        <end position="102"/>
    </location>
</feature>
<dbReference type="GO" id="GO:0022857">
    <property type="term" value="F:transmembrane transporter activity"/>
    <property type="evidence" value="ECO:0007669"/>
    <property type="project" value="InterPro"/>
</dbReference>
<dbReference type="PANTHER" id="PTHR23502">
    <property type="entry name" value="MAJOR FACILITATOR SUPERFAMILY"/>
    <property type="match status" value="1"/>
</dbReference>
<dbReference type="InterPro" id="IPR036259">
    <property type="entry name" value="MFS_trans_sf"/>
</dbReference>
<keyword evidence="3 6" id="KW-0812">Transmembrane</keyword>
<feature type="transmembrane region" description="Helical" evidence="6">
    <location>
        <begin position="208"/>
        <end position="229"/>
    </location>
</feature>
<feature type="transmembrane region" description="Helical" evidence="6">
    <location>
        <begin position="149"/>
        <end position="168"/>
    </location>
</feature>
<dbReference type="GeneID" id="9183034"/>
<keyword evidence="9" id="KW-1185">Reference proteome</keyword>
<evidence type="ECO:0000256" key="1">
    <source>
        <dbReference type="ARBA" id="ARBA00004141"/>
    </source>
</evidence>
<evidence type="ECO:0000256" key="6">
    <source>
        <dbReference type="SAM" id="Phobius"/>
    </source>
</evidence>
<dbReference type="PANTHER" id="PTHR23502:SF7">
    <property type="entry name" value="DRUG_PROTON ANTIPORTER YHK8-RELATED"/>
    <property type="match status" value="1"/>
</dbReference>
<dbReference type="Pfam" id="PF07690">
    <property type="entry name" value="MFS_1"/>
    <property type="match status" value="1"/>
</dbReference>
<dbReference type="AlphaFoldDB" id="D5G4V9"/>
<evidence type="ECO:0000259" key="7">
    <source>
        <dbReference type="PROSITE" id="PS50850"/>
    </source>
</evidence>
<feature type="transmembrane region" description="Helical" evidence="6">
    <location>
        <begin position="485"/>
        <end position="507"/>
    </location>
</feature>
<dbReference type="FunCoup" id="D5G4V9">
    <property type="interactions" value="19"/>
</dbReference>
<dbReference type="CDD" id="cd17323">
    <property type="entry name" value="MFS_Tpo1_MDR_like"/>
    <property type="match status" value="1"/>
</dbReference>
<proteinExistence type="inferred from homology"/>
<feature type="transmembrane region" description="Helical" evidence="6">
    <location>
        <begin position="235"/>
        <end position="257"/>
    </location>
</feature>
<dbReference type="InParanoid" id="D5G4V9"/>
<organism evidence="8 9">
    <name type="scientific">Tuber melanosporum (strain Mel28)</name>
    <name type="common">Perigord black truffle</name>
    <dbReference type="NCBI Taxonomy" id="656061"/>
    <lineage>
        <taxon>Eukaryota</taxon>
        <taxon>Fungi</taxon>
        <taxon>Dikarya</taxon>
        <taxon>Ascomycota</taxon>
        <taxon>Pezizomycotina</taxon>
        <taxon>Pezizomycetes</taxon>
        <taxon>Pezizales</taxon>
        <taxon>Tuberaceae</taxon>
        <taxon>Tuber</taxon>
    </lineage>
</organism>
<gene>
    <name evidence="8" type="ORF">GSTUM_00000112001</name>
</gene>
<dbReference type="PROSITE" id="PS50850">
    <property type="entry name" value="MFS"/>
    <property type="match status" value="1"/>
</dbReference>
<dbReference type="HOGENOM" id="CLU_008455_11_5_1"/>
<evidence type="ECO:0000313" key="8">
    <source>
        <dbReference type="EMBL" id="CAZ79552.1"/>
    </source>
</evidence>
<dbReference type="FunFam" id="1.20.1250.20:FF:000082">
    <property type="entry name" value="MFS multidrug transporter, putative"/>
    <property type="match status" value="1"/>
</dbReference>
<keyword evidence="4 6" id="KW-1133">Transmembrane helix</keyword>
<accession>D5G4V9</accession>
<dbReference type="eggNOG" id="KOG0255">
    <property type="taxonomic scope" value="Eukaryota"/>
</dbReference>
<dbReference type="InterPro" id="IPR020846">
    <property type="entry name" value="MFS_dom"/>
</dbReference>
<dbReference type="PROSITE" id="PS00216">
    <property type="entry name" value="SUGAR_TRANSPORT_1"/>
    <property type="match status" value="1"/>
</dbReference>
<feature type="transmembrane region" description="Helical" evidence="6">
    <location>
        <begin position="174"/>
        <end position="196"/>
    </location>
</feature>
<dbReference type="InterPro" id="IPR011701">
    <property type="entry name" value="MFS"/>
</dbReference>